<sequence>MSEDQDLLARIGQLAGRINQRKNQLTTPSRGEYSGTSSHHTYSAPHRAHLGWAPYRGRGRPSSRRAAGPHRHRTLVLNSPAAASDTTLATPSNEESNDEKGDMKPPQQSGWVAKRDRHMQLINTAIYDQEAQARAKAIEETRRLQVRKRAEREKENVLRFAQRTGAPGLVADKAGGGAPADSYRIMIDDIPFQVIKGGSKLIRLSSEAVCGVKENLRTGLPWIDDPTTANATPKKVTVGGVKFVRSKHGNLHRLGAVVSKKSIYCDGYPILSLCYEKALSFEGYPRAFTDGNSILDKANAPGSCYKGPKCPYIHDPNKVAICKEFLQTGKCSAGAACDLSHEPSPERSPACMHFLRGRCSNPECRYAHVRVTPGAPVCRGFAILGYCSKGAACQDRHVNECPDYANTGKCGKLKCPLPHIDRAGQIRKLAANKTGNDNNMGSTEEDEEDISSEEEAYDEIDSDDVDSDELDDNEPELIIPDTHAGEEEVTKQHDFIRF</sequence>
<feature type="zinc finger region" description="C3H1-type" evidence="5">
    <location>
        <begin position="345"/>
        <end position="371"/>
    </location>
</feature>
<dbReference type="SMART" id="SM00356">
    <property type="entry name" value="ZnF_C3H1"/>
    <property type="match status" value="3"/>
</dbReference>
<keyword evidence="3 5" id="KW-0863">Zinc-finger</keyword>
<keyword evidence="1 5" id="KW-0479">Metal-binding</keyword>
<dbReference type="Gene3D" id="4.10.1000.10">
    <property type="entry name" value="Zinc finger, CCCH-type"/>
    <property type="match status" value="2"/>
</dbReference>
<keyword evidence="4 5" id="KW-0862">Zinc</keyword>
<dbReference type="GO" id="GO:0008270">
    <property type="term" value="F:zinc ion binding"/>
    <property type="evidence" value="ECO:0007669"/>
    <property type="project" value="UniProtKB-KW"/>
</dbReference>
<evidence type="ECO:0000313" key="9">
    <source>
        <dbReference type="Proteomes" id="UP001219355"/>
    </source>
</evidence>
<evidence type="ECO:0000256" key="4">
    <source>
        <dbReference type="ARBA" id="ARBA00022833"/>
    </source>
</evidence>
<organism evidence="8 9">
    <name type="scientific">Emydomyces testavorans</name>
    <dbReference type="NCBI Taxonomy" id="2070801"/>
    <lineage>
        <taxon>Eukaryota</taxon>
        <taxon>Fungi</taxon>
        <taxon>Dikarya</taxon>
        <taxon>Ascomycota</taxon>
        <taxon>Pezizomycotina</taxon>
        <taxon>Eurotiomycetes</taxon>
        <taxon>Eurotiomycetidae</taxon>
        <taxon>Onygenales</taxon>
        <taxon>Nannizziopsiaceae</taxon>
        <taxon>Emydomyces</taxon>
    </lineage>
</organism>
<dbReference type="EMBL" id="CP120629">
    <property type="protein sequence ID" value="WEW59322.1"/>
    <property type="molecule type" value="Genomic_DNA"/>
</dbReference>
<accession>A0AAF0IJX5</accession>
<evidence type="ECO:0000256" key="6">
    <source>
        <dbReference type="SAM" id="MobiDB-lite"/>
    </source>
</evidence>
<feature type="domain" description="C3H1-type" evidence="7">
    <location>
        <begin position="345"/>
        <end position="371"/>
    </location>
</feature>
<dbReference type="SUPFAM" id="SSF90229">
    <property type="entry name" value="CCCH zinc finger"/>
    <property type="match status" value="2"/>
</dbReference>
<feature type="compositionally biased region" description="Basic residues" evidence="6">
    <location>
        <begin position="57"/>
        <end position="74"/>
    </location>
</feature>
<feature type="region of interest" description="Disordered" evidence="6">
    <location>
        <begin position="19"/>
        <end position="112"/>
    </location>
</feature>
<evidence type="ECO:0000313" key="8">
    <source>
        <dbReference type="EMBL" id="WEW59322.1"/>
    </source>
</evidence>
<dbReference type="PANTHER" id="PTHR46156:SF1">
    <property type="entry name" value="ZINC FINGER CCCH DOMAIN-CONTAINING PROTEIN 3"/>
    <property type="match status" value="1"/>
</dbReference>
<evidence type="ECO:0000256" key="5">
    <source>
        <dbReference type="PROSITE-ProRule" id="PRU00723"/>
    </source>
</evidence>
<dbReference type="FunFam" id="4.10.1000.10:FF:000022">
    <property type="entry name" value="Zinc finger CCCH domain-containing protein 7"/>
    <property type="match status" value="1"/>
</dbReference>
<feature type="compositionally biased region" description="Polar residues" evidence="6">
    <location>
        <begin position="21"/>
        <end position="41"/>
    </location>
</feature>
<keyword evidence="9" id="KW-1185">Reference proteome</keyword>
<name>A0AAF0IJX5_9EURO</name>
<feature type="zinc finger region" description="C3H1-type" evidence="5">
    <location>
        <begin position="372"/>
        <end position="400"/>
    </location>
</feature>
<feature type="compositionally biased region" description="Polar residues" evidence="6">
    <location>
        <begin position="433"/>
        <end position="442"/>
    </location>
</feature>
<feature type="compositionally biased region" description="Basic and acidic residues" evidence="6">
    <location>
        <begin position="483"/>
        <end position="498"/>
    </location>
</feature>
<dbReference type="InterPro" id="IPR036855">
    <property type="entry name" value="Znf_CCCH_sf"/>
</dbReference>
<evidence type="ECO:0000256" key="3">
    <source>
        <dbReference type="ARBA" id="ARBA00022771"/>
    </source>
</evidence>
<feature type="zinc finger region" description="C3H1-type" evidence="5">
    <location>
        <begin position="316"/>
        <end position="344"/>
    </location>
</feature>
<feature type="region of interest" description="Disordered" evidence="6">
    <location>
        <begin position="431"/>
        <end position="498"/>
    </location>
</feature>
<feature type="domain" description="C3H1-type" evidence="7">
    <location>
        <begin position="316"/>
        <end position="344"/>
    </location>
</feature>
<dbReference type="PROSITE" id="PS50103">
    <property type="entry name" value="ZF_C3H1"/>
    <property type="match status" value="3"/>
</dbReference>
<feature type="compositionally biased region" description="Polar residues" evidence="6">
    <location>
        <begin position="84"/>
        <end position="94"/>
    </location>
</feature>
<evidence type="ECO:0000256" key="2">
    <source>
        <dbReference type="ARBA" id="ARBA00022737"/>
    </source>
</evidence>
<gene>
    <name evidence="8" type="ORF">PRK78_004791</name>
</gene>
<dbReference type="Proteomes" id="UP001219355">
    <property type="component" value="Chromosome 3"/>
</dbReference>
<protein>
    <recommendedName>
        <fullName evidence="7">C3H1-type domain-containing protein</fullName>
    </recommendedName>
</protein>
<dbReference type="GO" id="GO:0005634">
    <property type="term" value="C:nucleus"/>
    <property type="evidence" value="ECO:0007669"/>
    <property type="project" value="TreeGrafter"/>
</dbReference>
<keyword evidence="2" id="KW-0677">Repeat</keyword>
<dbReference type="FunFam" id="4.10.1000.10:FF:000035">
    <property type="entry name" value="CCCH zinc finger protein, variant"/>
    <property type="match status" value="1"/>
</dbReference>
<reference evidence="8" key="1">
    <citation type="submission" date="2023-03" db="EMBL/GenBank/DDBJ databases">
        <title>Emydomyces testavorans Genome Sequence.</title>
        <authorList>
            <person name="Hoyer L."/>
        </authorList>
    </citation>
    <scope>NUCLEOTIDE SEQUENCE</scope>
    <source>
        <strain evidence="8">16-2883</strain>
    </source>
</reference>
<evidence type="ECO:0000256" key="1">
    <source>
        <dbReference type="ARBA" id="ARBA00022723"/>
    </source>
</evidence>
<dbReference type="AlphaFoldDB" id="A0AAF0IJX5"/>
<dbReference type="PANTHER" id="PTHR46156">
    <property type="entry name" value="CCCH ZINGC FINGER"/>
    <property type="match status" value="1"/>
</dbReference>
<proteinExistence type="predicted"/>
<evidence type="ECO:0000259" key="7">
    <source>
        <dbReference type="PROSITE" id="PS50103"/>
    </source>
</evidence>
<feature type="compositionally biased region" description="Acidic residues" evidence="6">
    <location>
        <begin position="443"/>
        <end position="475"/>
    </location>
</feature>
<feature type="domain" description="C3H1-type" evidence="7">
    <location>
        <begin position="372"/>
        <end position="400"/>
    </location>
</feature>
<dbReference type="InterPro" id="IPR000571">
    <property type="entry name" value="Znf_CCCH"/>
</dbReference>